<dbReference type="EMBL" id="SWLB01000011">
    <property type="protein sequence ID" value="KAF3332950.1"/>
    <property type="molecule type" value="Genomic_DNA"/>
</dbReference>
<protein>
    <submittedName>
        <fullName evidence="3">CRIB domain-containing protein RIC10-like isoform X2</fullName>
    </submittedName>
</protein>
<evidence type="ECO:0000313" key="3">
    <source>
        <dbReference type="EMBL" id="KAF3332950.1"/>
    </source>
</evidence>
<comment type="caution">
    <text evidence="3">The sequence shown here is derived from an EMBL/GenBank/DDBJ whole genome shotgun (WGS) entry which is preliminary data.</text>
</comment>
<dbReference type="InterPro" id="IPR000095">
    <property type="entry name" value="CRIB_dom"/>
</dbReference>
<evidence type="ECO:0000313" key="4">
    <source>
        <dbReference type="Proteomes" id="UP000623129"/>
    </source>
</evidence>
<sequence length="169" mass="18598">MKGFFKGFKNMFAAKEHEMEIGLPTDVKHVSHIGWDRSSDHAPSWMKEFQTAAGYTSAALSNMANESPWVNRGILTEPDSNRSLSESFSSMRHNSTTSTREEGKPSKKIRRKKKAKNPGSPGSTSSSTSRVKTKTKIKTSNFRSCGVDSEGTCVASTNPYQTSCAHEIT</sequence>
<dbReference type="OrthoDB" id="4206278at2759"/>
<name>A0A833QUG5_9POAL</name>
<dbReference type="PROSITE" id="PS50108">
    <property type="entry name" value="CRIB"/>
    <property type="match status" value="1"/>
</dbReference>
<feature type="domain" description="CRIB" evidence="2">
    <location>
        <begin position="21"/>
        <end position="34"/>
    </location>
</feature>
<dbReference type="PANTHER" id="PTHR46325:SF20">
    <property type="entry name" value="CRIB DOMAIN-CONTAINING PROTEIN RIC10"/>
    <property type="match status" value="1"/>
</dbReference>
<evidence type="ECO:0000256" key="1">
    <source>
        <dbReference type="SAM" id="MobiDB-lite"/>
    </source>
</evidence>
<feature type="compositionally biased region" description="Polar residues" evidence="1">
    <location>
        <begin position="81"/>
        <end position="98"/>
    </location>
</feature>
<dbReference type="Pfam" id="PF00786">
    <property type="entry name" value="PBD"/>
    <property type="match status" value="1"/>
</dbReference>
<dbReference type="SMART" id="SM00285">
    <property type="entry name" value="PBD"/>
    <property type="match status" value="1"/>
</dbReference>
<dbReference type="Gene3D" id="3.90.810.10">
    <property type="entry name" value="CRIB domain"/>
    <property type="match status" value="1"/>
</dbReference>
<dbReference type="InterPro" id="IPR036936">
    <property type="entry name" value="CRIB_dom_sf"/>
</dbReference>
<dbReference type="AlphaFoldDB" id="A0A833QUG5"/>
<proteinExistence type="predicted"/>
<feature type="region of interest" description="Disordered" evidence="1">
    <location>
        <begin position="71"/>
        <end position="141"/>
    </location>
</feature>
<reference evidence="3" key="1">
    <citation type="submission" date="2020-01" db="EMBL/GenBank/DDBJ databases">
        <title>Genome sequence of Kobresia littledalei, the first chromosome-level genome in the family Cyperaceae.</title>
        <authorList>
            <person name="Qu G."/>
        </authorList>
    </citation>
    <scope>NUCLEOTIDE SEQUENCE</scope>
    <source>
        <strain evidence="3">C.B.Clarke</strain>
        <tissue evidence="3">Leaf</tissue>
    </source>
</reference>
<gene>
    <name evidence="3" type="ORF">FCM35_KLT02527</name>
</gene>
<keyword evidence="4" id="KW-1185">Reference proteome</keyword>
<dbReference type="PANTHER" id="PTHR46325">
    <property type="entry name" value="CRIB DOMAIN-CONTAINING PROTEIN RIC8"/>
    <property type="match status" value="1"/>
</dbReference>
<dbReference type="CDD" id="cd00132">
    <property type="entry name" value="CRIB"/>
    <property type="match status" value="1"/>
</dbReference>
<evidence type="ECO:0000259" key="2">
    <source>
        <dbReference type="PROSITE" id="PS50108"/>
    </source>
</evidence>
<feature type="compositionally biased region" description="Basic residues" evidence="1">
    <location>
        <begin position="106"/>
        <end position="116"/>
    </location>
</feature>
<dbReference type="Proteomes" id="UP000623129">
    <property type="component" value="Unassembled WGS sequence"/>
</dbReference>
<organism evidence="3 4">
    <name type="scientific">Carex littledalei</name>
    <dbReference type="NCBI Taxonomy" id="544730"/>
    <lineage>
        <taxon>Eukaryota</taxon>
        <taxon>Viridiplantae</taxon>
        <taxon>Streptophyta</taxon>
        <taxon>Embryophyta</taxon>
        <taxon>Tracheophyta</taxon>
        <taxon>Spermatophyta</taxon>
        <taxon>Magnoliopsida</taxon>
        <taxon>Liliopsida</taxon>
        <taxon>Poales</taxon>
        <taxon>Cyperaceae</taxon>
        <taxon>Cyperoideae</taxon>
        <taxon>Cariceae</taxon>
        <taxon>Carex</taxon>
        <taxon>Carex subgen. Euthyceras</taxon>
    </lineage>
</organism>
<accession>A0A833QUG5</accession>